<dbReference type="Pfam" id="PF03417">
    <property type="entry name" value="AAT"/>
    <property type="match status" value="1"/>
</dbReference>
<keyword evidence="3" id="KW-1185">Reference proteome</keyword>
<dbReference type="PANTHER" id="PTHR35190">
    <property type="entry name" value="PROTEIN DCD1B"/>
    <property type="match status" value="1"/>
</dbReference>
<dbReference type="InterPro" id="IPR047794">
    <property type="entry name" value="C45_proenzyme-like"/>
</dbReference>
<dbReference type="InterPro" id="IPR005079">
    <property type="entry name" value="Peptidase_C45_hydrolase"/>
</dbReference>
<dbReference type="InterPro" id="IPR011990">
    <property type="entry name" value="TPR-like_helical_dom_sf"/>
</dbReference>
<dbReference type="OrthoDB" id="5480874at2"/>
<dbReference type="AlphaFoldDB" id="A0A3B0C9S2"/>
<name>A0A3B0C9S2_9FLAO</name>
<dbReference type="Proteomes" id="UP000276603">
    <property type="component" value="Unassembled WGS sequence"/>
</dbReference>
<organism evidence="2 3">
    <name type="scientific">Ulvibacterium marinum</name>
    <dbReference type="NCBI Taxonomy" id="2419782"/>
    <lineage>
        <taxon>Bacteria</taxon>
        <taxon>Pseudomonadati</taxon>
        <taxon>Bacteroidota</taxon>
        <taxon>Flavobacteriia</taxon>
        <taxon>Flavobacteriales</taxon>
        <taxon>Flavobacteriaceae</taxon>
        <taxon>Ulvibacterium</taxon>
    </lineage>
</organism>
<reference evidence="2 3" key="1">
    <citation type="submission" date="2018-10" db="EMBL/GenBank/DDBJ databases">
        <title>Ulvibacterium marinum gen. nov., sp. nov., a novel marine bacterium of the family Flavobacteriaceae, isolated from a culture of the green alga Ulva prolifera.</title>
        <authorList>
            <person name="Zhang Z."/>
        </authorList>
    </citation>
    <scope>NUCLEOTIDE SEQUENCE [LARGE SCALE GENOMIC DNA]</scope>
    <source>
        <strain evidence="2 3">CCMM003</strain>
    </source>
</reference>
<dbReference type="SUPFAM" id="SSF48452">
    <property type="entry name" value="TPR-like"/>
    <property type="match status" value="1"/>
</dbReference>
<feature type="domain" description="Peptidase C45 hydrolase" evidence="1">
    <location>
        <begin position="190"/>
        <end position="383"/>
    </location>
</feature>
<evidence type="ECO:0000313" key="2">
    <source>
        <dbReference type="EMBL" id="RKN82413.1"/>
    </source>
</evidence>
<dbReference type="InterPro" id="IPR047803">
    <property type="entry name" value="DCD1A/B-like"/>
</dbReference>
<comment type="caution">
    <text evidence="2">The sequence shown here is derived from an EMBL/GenBank/DDBJ whole genome shotgun (WGS) entry which is preliminary data.</text>
</comment>
<dbReference type="Gene3D" id="3.60.60.10">
    <property type="entry name" value="Penicillin V Acylase, Chain A"/>
    <property type="match status" value="1"/>
</dbReference>
<evidence type="ECO:0000313" key="3">
    <source>
        <dbReference type="Proteomes" id="UP000276603"/>
    </source>
</evidence>
<accession>A0A3B0C9S2</accession>
<sequence length="559" mass="63921">MQRQGYIRSVYPLLLLLLVTSCGVSKSLKDLPDIGQYEAKTPERIRVSDSTFFSKKGHLTKNEYGLWELYIEGNPLELGLTTGSLTQELFHKQEKALLTKVDELVPSNTKQYLLRKFLAWFNRKMYLNIREEYKTEIYGISKYASDTYAHIADAYPRILYLHGAHDIGHALQDLALVGCSSFAVWGDQTEDGQLIIGRNFDFYAGDDFAQEKIIAFVNPDEGHKFMSVTWGGMIGVVSGMNDQGLTVTINAGKSKFPLVAKTPISLVTREILQYAATIEEAVAIARKREVFVSESIFVGSAKDKKAAVIEVSPKSFGVYEVQNSNQLICSNHFQSAAYKADKKNQRHILESHSQYRYDRMQELLGESEKMTVKSAVDILRNKKGLDGKEIGYGNEKALNQLLAHHGIVFKPEELLVWVSSNPYQLGEFVAYDLNTVFKTVENNAQKVTLAEENLTISEDPFQYSRAYQDYQEYRRLKNKVVMAITNDEHLEQSLLKELQRYNPEYWEAHYLVGRYQYARGYYTAALKAFEQALTKEITTVPDKENVMRHIKKIKRRLHL</sequence>
<evidence type="ECO:0000259" key="1">
    <source>
        <dbReference type="Pfam" id="PF03417"/>
    </source>
</evidence>
<dbReference type="EMBL" id="RBCJ01000001">
    <property type="protein sequence ID" value="RKN82413.1"/>
    <property type="molecule type" value="Genomic_DNA"/>
</dbReference>
<dbReference type="RefSeq" id="WP_120709604.1">
    <property type="nucleotide sequence ID" value="NZ_RBCJ01000001.1"/>
</dbReference>
<protein>
    <submittedName>
        <fullName evidence="2">Acyl-CoA--6-aminopenicillanic acid acyl-transferase</fullName>
    </submittedName>
</protein>
<dbReference type="GO" id="GO:0016740">
    <property type="term" value="F:transferase activity"/>
    <property type="evidence" value="ECO:0007669"/>
    <property type="project" value="UniProtKB-KW"/>
</dbReference>
<gene>
    <name evidence="2" type="ORF">D7Z94_00735</name>
</gene>
<proteinExistence type="predicted"/>
<dbReference type="Gene3D" id="1.25.40.10">
    <property type="entry name" value="Tetratricopeptide repeat domain"/>
    <property type="match status" value="1"/>
</dbReference>
<dbReference type="NCBIfam" id="NF040521">
    <property type="entry name" value="C45_proenzyme"/>
    <property type="match status" value="1"/>
</dbReference>
<keyword evidence="2" id="KW-0808">Transferase</keyword>
<dbReference type="PROSITE" id="PS51257">
    <property type="entry name" value="PROKAR_LIPOPROTEIN"/>
    <property type="match status" value="1"/>
</dbReference>
<dbReference type="PANTHER" id="PTHR35190:SF2">
    <property type="entry name" value="PROTEIN DCD1B"/>
    <property type="match status" value="1"/>
</dbReference>